<feature type="domain" description="DUF7153" evidence="2">
    <location>
        <begin position="40"/>
        <end position="208"/>
    </location>
</feature>
<protein>
    <recommendedName>
        <fullName evidence="2">DUF7153 domain-containing protein</fullName>
    </recommendedName>
</protein>
<dbReference type="PANTHER" id="PTHR22198">
    <property type="entry name" value="FERM DOMAIN-CONTAINING PROTEIN"/>
    <property type="match status" value="1"/>
</dbReference>
<dbReference type="EMBL" id="CADEPM010000002">
    <property type="protein sequence ID" value="CAB3399298.1"/>
    <property type="molecule type" value="Genomic_DNA"/>
</dbReference>
<evidence type="ECO:0000256" key="1">
    <source>
        <dbReference type="SAM" id="MobiDB-lite"/>
    </source>
</evidence>
<comment type="caution">
    <text evidence="3">The sequence shown here is derived from an EMBL/GenBank/DDBJ whole genome shotgun (WGS) entry which is preliminary data.</text>
</comment>
<dbReference type="PANTHER" id="PTHR22198:SF2">
    <property type="entry name" value="PROTEIN CBG14274"/>
    <property type="match status" value="1"/>
</dbReference>
<feature type="compositionally biased region" description="Polar residues" evidence="1">
    <location>
        <begin position="372"/>
        <end position="383"/>
    </location>
</feature>
<dbReference type="Proteomes" id="UP000494206">
    <property type="component" value="Unassembled WGS sequence"/>
</dbReference>
<dbReference type="Pfam" id="PF23672">
    <property type="entry name" value="DUF7153"/>
    <property type="match status" value="1"/>
</dbReference>
<reference evidence="3 4" key="1">
    <citation type="submission" date="2020-04" db="EMBL/GenBank/DDBJ databases">
        <authorList>
            <person name="Laetsch R D."/>
            <person name="Stevens L."/>
            <person name="Kumar S."/>
            <person name="Blaxter L. M."/>
        </authorList>
    </citation>
    <scope>NUCLEOTIDE SEQUENCE [LARGE SCALE GENOMIC DNA]</scope>
</reference>
<proteinExistence type="predicted"/>
<name>A0A8S1EBM3_9PELO</name>
<organism evidence="3 4">
    <name type="scientific">Caenorhabditis bovis</name>
    <dbReference type="NCBI Taxonomy" id="2654633"/>
    <lineage>
        <taxon>Eukaryota</taxon>
        <taxon>Metazoa</taxon>
        <taxon>Ecdysozoa</taxon>
        <taxon>Nematoda</taxon>
        <taxon>Chromadorea</taxon>
        <taxon>Rhabditida</taxon>
        <taxon>Rhabditina</taxon>
        <taxon>Rhabditomorpha</taxon>
        <taxon>Rhabditoidea</taxon>
        <taxon>Rhabditidae</taxon>
        <taxon>Peloderinae</taxon>
        <taxon>Caenorhabditis</taxon>
    </lineage>
</organism>
<dbReference type="AlphaFoldDB" id="A0A8S1EBM3"/>
<evidence type="ECO:0000313" key="4">
    <source>
        <dbReference type="Proteomes" id="UP000494206"/>
    </source>
</evidence>
<evidence type="ECO:0000313" key="3">
    <source>
        <dbReference type="EMBL" id="CAB3399298.1"/>
    </source>
</evidence>
<dbReference type="InterPro" id="IPR055577">
    <property type="entry name" value="DUF7153"/>
</dbReference>
<evidence type="ECO:0000259" key="2">
    <source>
        <dbReference type="Pfam" id="PF23672"/>
    </source>
</evidence>
<gene>
    <name evidence="3" type="ORF">CBOVIS_LOCUS2445</name>
</gene>
<keyword evidence="4" id="KW-1185">Reference proteome</keyword>
<accession>A0A8S1EBM3</accession>
<sequence>MENLPTYIHVSLQQSTKPTERIHLPVKFRMTDPTLEKIAVKKMKSIEKGYYYPFIDIVFVRGGVDLTKNPHVDPNNNNESGLYRSVQIITKKKDGEEEIDNSFISPDEDASCLHGYLFFAYKTMEDMHTTMFTSSWKTWSGARMLYSKMPEDNDVSKLSFYKRVSGNLNFEYILIAKIRNMMLNAAPALNVLHYMKPKVCAYVGAYRKIPFEVNRELCECLGLQDANYADALTTKMRVIYSNNTGYVQLSDHIEFRCKDEEEEKEFKKKNPTKRNTEVQTDPPIARHTKRTLPRTLSSFPVPGTSSIRETEIEAGYSIPSPEYIIHNIMEHKHRIVKIGDHCLLVLDNRDLVVQPQTRAPIVDISPKRDSPNAPNLGNNQNMDAMNMNYTAPSTSRIMSPIAPIDDGALLRRLKTQYFNSPEYTAAELCSSTSL</sequence>
<feature type="region of interest" description="Disordered" evidence="1">
    <location>
        <begin position="362"/>
        <end position="383"/>
    </location>
</feature>
<dbReference type="OrthoDB" id="6060890at2759"/>